<sequence>MGKRDKLKIKRGPARTTKPTPIRLFRHKYTDF</sequence>
<dbReference type="EMBL" id="BK015649">
    <property type="protein sequence ID" value="DAE17991.1"/>
    <property type="molecule type" value="Genomic_DNA"/>
</dbReference>
<protein>
    <submittedName>
        <fullName evidence="1">Uncharacterized protein</fullName>
    </submittedName>
</protein>
<evidence type="ECO:0000313" key="1">
    <source>
        <dbReference type="EMBL" id="DAE17991.1"/>
    </source>
</evidence>
<organism evidence="1">
    <name type="scientific">Siphoviridae sp. ctr8v12</name>
    <dbReference type="NCBI Taxonomy" id="2825685"/>
    <lineage>
        <taxon>Viruses</taxon>
        <taxon>Duplodnaviria</taxon>
        <taxon>Heunggongvirae</taxon>
        <taxon>Uroviricota</taxon>
        <taxon>Caudoviricetes</taxon>
    </lineage>
</organism>
<accession>A0A8S5QFF6</accession>
<name>A0A8S5QFF6_9CAUD</name>
<reference evidence="1" key="1">
    <citation type="journal article" date="2021" name="Proc. Natl. Acad. Sci. U.S.A.">
        <title>A Catalog of Tens of Thousands of Viruses from Human Metagenomes Reveals Hidden Associations with Chronic Diseases.</title>
        <authorList>
            <person name="Tisza M.J."/>
            <person name="Buck C.B."/>
        </authorList>
    </citation>
    <scope>NUCLEOTIDE SEQUENCE</scope>
    <source>
        <strain evidence="1">Ctr8v12</strain>
    </source>
</reference>
<proteinExistence type="predicted"/>